<keyword evidence="3" id="KW-1133">Transmembrane helix</keyword>
<dbReference type="AlphaFoldDB" id="A0A8J5JB99"/>
<dbReference type="InterPro" id="IPR017983">
    <property type="entry name" value="GPCR_2_secretin-like_CS"/>
</dbReference>
<evidence type="ECO:0000256" key="2">
    <source>
        <dbReference type="ARBA" id="ARBA00022692"/>
    </source>
</evidence>
<name>A0A8J5JB99_HOMAM</name>
<dbReference type="GO" id="GO:0005886">
    <property type="term" value="C:plasma membrane"/>
    <property type="evidence" value="ECO:0007669"/>
    <property type="project" value="TreeGrafter"/>
</dbReference>
<dbReference type="PRINTS" id="PR00249">
    <property type="entry name" value="GPCRSECRETIN"/>
</dbReference>
<feature type="chain" id="PRO_5035162685" evidence="5">
    <location>
        <begin position="20"/>
        <end position="275"/>
    </location>
</feature>
<comment type="subcellular location">
    <subcellularLocation>
        <location evidence="1">Membrane</location>
        <topology evidence="1">Multi-pass membrane protein</topology>
    </subcellularLocation>
</comment>
<dbReference type="PROSITE" id="PS00650">
    <property type="entry name" value="G_PROTEIN_RECEP_F2_2"/>
    <property type="match status" value="1"/>
</dbReference>
<keyword evidence="4" id="KW-0472">Membrane</keyword>
<dbReference type="InterPro" id="IPR050332">
    <property type="entry name" value="GPCR_2"/>
</dbReference>
<dbReference type="InterPro" id="IPR000832">
    <property type="entry name" value="GPCR_2_secretin-like"/>
</dbReference>
<accession>A0A8J5JB99</accession>
<evidence type="ECO:0000256" key="5">
    <source>
        <dbReference type="SAM" id="SignalP"/>
    </source>
</evidence>
<dbReference type="EMBL" id="JAHLQT010043253">
    <property type="protein sequence ID" value="KAG7154950.1"/>
    <property type="molecule type" value="Genomic_DNA"/>
</dbReference>
<evidence type="ECO:0000256" key="1">
    <source>
        <dbReference type="ARBA" id="ARBA00004141"/>
    </source>
</evidence>
<dbReference type="Gene3D" id="1.20.1070.10">
    <property type="entry name" value="Rhodopsin 7-helix transmembrane proteins"/>
    <property type="match status" value="1"/>
</dbReference>
<evidence type="ECO:0000256" key="3">
    <source>
        <dbReference type="ARBA" id="ARBA00022989"/>
    </source>
</evidence>
<keyword evidence="5" id="KW-0732">Signal</keyword>
<proteinExistence type="predicted"/>
<evidence type="ECO:0000256" key="4">
    <source>
        <dbReference type="ARBA" id="ARBA00023136"/>
    </source>
</evidence>
<keyword evidence="2" id="KW-0812">Transmembrane</keyword>
<organism evidence="6 7">
    <name type="scientific">Homarus americanus</name>
    <name type="common">American lobster</name>
    <dbReference type="NCBI Taxonomy" id="6706"/>
    <lineage>
        <taxon>Eukaryota</taxon>
        <taxon>Metazoa</taxon>
        <taxon>Ecdysozoa</taxon>
        <taxon>Arthropoda</taxon>
        <taxon>Crustacea</taxon>
        <taxon>Multicrustacea</taxon>
        <taxon>Malacostraca</taxon>
        <taxon>Eumalacostraca</taxon>
        <taxon>Eucarida</taxon>
        <taxon>Decapoda</taxon>
        <taxon>Pleocyemata</taxon>
        <taxon>Astacidea</taxon>
        <taxon>Nephropoidea</taxon>
        <taxon>Nephropidae</taxon>
        <taxon>Homarus</taxon>
    </lineage>
</organism>
<gene>
    <name evidence="6" type="primary">Crhr1-L</name>
    <name evidence="6" type="ORF">Hamer_G021960</name>
</gene>
<dbReference type="Proteomes" id="UP000747542">
    <property type="component" value="Unassembled WGS sequence"/>
</dbReference>
<dbReference type="Pfam" id="PF00002">
    <property type="entry name" value="7tm_2"/>
    <property type="match status" value="1"/>
</dbReference>
<protein>
    <submittedName>
        <fullName evidence="6">Corticotropin-releasing factor receptor 1-like</fullName>
    </submittedName>
</protein>
<dbReference type="GO" id="GO:0007188">
    <property type="term" value="P:adenylate cyclase-modulating G protein-coupled receptor signaling pathway"/>
    <property type="evidence" value="ECO:0007669"/>
    <property type="project" value="TreeGrafter"/>
</dbReference>
<keyword evidence="6" id="KW-0675">Receptor</keyword>
<evidence type="ECO:0000313" key="7">
    <source>
        <dbReference type="Proteomes" id="UP000747542"/>
    </source>
</evidence>
<dbReference type="GO" id="GO:0008528">
    <property type="term" value="F:G protein-coupled peptide receptor activity"/>
    <property type="evidence" value="ECO:0007669"/>
    <property type="project" value="TreeGrafter"/>
</dbReference>
<feature type="signal peptide" evidence="5">
    <location>
        <begin position="1"/>
        <end position="19"/>
    </location>
</feature>
<dbReference type="GO" id="GO:0017046">
    <property type="term" value="F:peptide hormone binding"/>
    <property type="evidence" value="ECO:0007669"/>
    <property type="project" value="TreeGrafter"/>
</dbReference>
<dbReference type="PANTHER" id="PTHR45620:SF15">
    <property type="entry name" value="DIURETIC HORMONE 44 RECEPTOR 1-RELATED"/>
    <property type="match status" value="1"/>
</dbReference>
<reference evidence="6" key="1">
    <citation type="journal article" date="2021" name="Sci. Adv.">
        <title>The American lobster genome reveals insights on longevity, neural, and immune adaptations.</title>
        <authorList>
            <person name="Polinski J.M."/>
            <person name="Zimin A.V."/>
            <person name="Clark K.F."/>
            <person name="Kohn A.B."/>
            <person name="Sadowski N."/>
            <person name="Timp W."/>
            <person name="Ptitsyn A."/>
            <person name="Khanna P."/>
            <person name="Romanova D.Y."/>
            <person name="Williams P."/>
            <person name="Greenwood S.J."/>
            <person name="Moroz L.L."/>
            <person name="Walt D.R."/>
            <person name="Bodnar A.G."/>
        </authorList>
    </citation>
    <scope>NUCLEOTIDE SEQUENCE</scope>
    <source>
        <strain evidence="6">GMGI-L3</strain>
    </source>
</reference>
<dbReference type="PANTHER" id="PTHR45620">
    <property type="entry name" value="PDF RECEPTOR-LIKE PROTEIN-RELATED"/>
    <property type="match status" value="1"/>
</dbReference>
<evidence type="ECO:0000313" key="6">
    <source>
        <dbReference type="EMBL" id="KAG7154950.1"/>
    </source>
</evidence>
<sequence length="275" mass="31154">MNLLFLINIIRILVTKLRASDTPHVSLVRGHKRQHQQEMNQHGDTLTQHTYIGRSKHQPADNTQHENGHSYDLGDSCCVEMNSSLKQESCASTHSRESSPLLHSHNQDTLLQQQQDHPQPPAARRHTNSLQHYSSVGYATNRPEFNIRKAIRATVVLFPLLGITNLLFAVNPGDKGDLEGAYMLTNALLQSSQGVFVSVLYCFINSEVQEVLRKRWRQYRMRRLGQPPCPRPQRRSARCTLILQSALTRHPTPHPAHPRHPVHAVLNHGLETSGV</sequence>
<keyword evidence="7" id="KW-1185">Reference proteome</keyword>
<comment type="caution">
    <text evidence="6">The sequence shown here is derived from an EMBL/GenBank/DDBJ whole genome shotgun (WGS) entry which is preliminary data.</text>
</comment>